<evidence type="ECO:0000256" key="1">
    <source>
        <dbReference type="ARBA" id="ARBA00000098"/>
    </source>
</evidence>
<feature type="compositionally biased region" description="Basic and acidic residues" evidence="14">
    <location>
        <begin position="520"/>
        <end position="530"/>
    </location>
</feature>
<comment type="similarity">
    <text evidence="3">Belongs to the peptidase M1 family.</text>
</comment>
<name>A0ABZ1GTP8_9ACTN</name>
<evidence type="ECO:0000256" key="7">
    <source>
        <dbReference type="ARBA" id="ARBA00022670"/>
    </source>
</evidence>
<evidence type="ECO:0000256" key="14">
    <source>
        <dbReference type="SAM" id="MobiDB-lite"/>
    </source>
</evidence>
<evidence type="ECO:0000259" key="16">
    <source>
        <dbReference type="Pfam" id="PF01433"/>
    </source>
</evidence>
<keyword evidence="8" id="KW-0479">Metal-binding</keyword>
<feature type="transmembrane region" description="Helical" evidence="15">
    <location>
        <begin position="54"/>
        <end position="72"/>
    </location>
</feature>
<evidence type="ECO:0000256" key="15">
    <source>
        <dbReference type="SAM" id="Phobius"/>
    </source>
</evidence>
<dbReference type="GO" id="GO:0004177">
    <property type="term" value="F:aminopeptidase activity"/>
    <property type="evidence" value="ECO:0007669"/>
    <property type="project" value="UniProtKB-KW"/>
</dbReference>
<dbReference type="SUPFAM" id="SSF63737">
    <property type="entry name" value="Leukotriene A4 hydrolase N-terminal domain"/>
    <property type="match status" value="1"/>
</dbReference>
<evidence type="ECO:0000256" key="5">
    <source>
        <dbReference type="ARBA" id="ARBA00015611"/>
    </source>
</evidence>
<evidence type="ECO:0000256" key="11">
    <source>
        <dbReference type="ARBA" id="ARBA00023049"/>
    </source>
</evidence>
<evidence type="ECO:0000313" key="18">
    <source>
        <dbReference type="EMBL" id="WSD09290.1"/>
    </source>
</evidence>
<evidence type="ECO:0000256" key="4">
    <source>
        <dbReference type="ARBA" id="ARBA00012564"/>
    </source>
</evidence>
<evidence type="ECO:0000256" key="9">
    <source>
        <dbReference type="ARBA" id="ARBA00022801"/>
    </source>
</evidence>
<evidence type="ECO:0000256" key="8">
    <source>
        <dbReference type="ARBA" id="ARBA00022723"/>
    </source>
</evidence>
<protein>
    <recommendedName>
        <fullName evidence="5">Aminopeptidase N</fullName>
        <ecNumber evidence="4">3.4.11.2</ecNumber>
    </recommendedName>
    <alternativeName>
        <fullName evidence="12">Alanine aminopeptidase</fullName>
    </alternativeName>
    <alternativeName>
        <fullName evidence="13">Lysyl aminopeptidase</fullName>
    </alternativeName>
</protein>
<sequence>MLRTPHGPTAPEPASERPAPHGPAPARPASVRQAAPVPAARTTAPRGRRRRTSAALLASAVSVCLLAASAPATPLGIGDRLFPHLGNPGYDVASYHLALSYPGTNDTPLQATTRIDARTTTDLDRINLDFAHGTVHSVEVDGTPAAFTTAGEDLVITPVNGLDAGERTRITVRHTSDPVAAEGRDGGWVRTADGLAMANQADAAHLVFPCNDHPSDKAFFTFRITAPDGHTAVANGLPIHVHRTRAAATTTWTYRTRHPMATELAQVSIGRSTVLHRTGPQGLPLRDVVPTAHREQLEPWLAKTPDQIAWMENKAGRYPFETYGLLMADVSTGFELETQTLSLFERELFTDPAYPAWYIESIMVHELAHQWFGNSVSPRTWSDLWLNEGHATWYEALYAQEKAGRPLETRMKAAYEASDRWRAEGGPPAAPKAPQPGQKISIFRPIVYDGSALVLYALREEIGRTAFDRLEWRWVTQYRDGTASTADFVRLASDTAGRDLTGFLNAWLHDAKTPPMPGHPDWKSTDRAPEKSTAYRFTGHRPAAPESAAQPAGRSGPAVHRPGASREQTR</sequence>
<dbReference type="InterPro" id="IPR027268">
    <property type="entry name" value="Peptidase_M4/M1_CTD_sf"/>
</dbReference>
<keyword evidence="7" id="KW-0645">Protease</keyword>
<keyword evidence="11" id="KW-0482">Metalloprotease</keyword>
<feature type="domain" description="Aminopeptidase N-like N-terminal" evidence="17">
    <location>
        <begin position="200"/>
        <end position="262"/>
    </location>
</feature>
<dbReference type="Pfam" id="PF17900">
    <property type="entry name" value="Peptidase_M1_N"/>
    <property type="match status" value="1"/>
</dbReference>
<keyword evidence="19" id="KW-1185">Reference proteome</keyword>
<dbReference type="SUPFAM" id="SSF55486">
    <property type="entry name" value="Metalloproteases ('zincins'), catalytic domain"/>
    <property type="match status" value="1"/>
</dbReference>
<organism evidence="18 19">
    <name type="scientific">Streptomyces hirsutus</name>
    <dbReference type="NCBI Taxonomy" id="35620"/>
    <lineage>
        <taxon>Bacteria</taxon>
        <taxon>Bacillati</taxon>
        <taxon>Actinomycetota</taxon>
        <taxon>Actinomycetes</taxon>
        <taxon>Kitasatosporales</taxon>
        <taxon>Streptomycetaceae</taxon>
        <taxon>Streptomyces</taxon>
    </lineage>
</organism>
<dbReference type="EMBL" id="CP109134">
    <property type="protein sequence ID" value="WSD09290.1"/>
    <property type="molecule type" value="Genomic_DNA"/>
</dbReference>
<keyword evidence="6 18" id="KW-0031">Aminopeptidase</keyword>
<evidence type="ECO:0000256" key="10">
    <source>
        <dbReference type="ARBA" id="ARBA00022833"/>
    </source>
</evidence>
<evidence type="ECO:0000256" key="6">
    <source>
        <dbReference type="ARBA" id="ARBA00022438"/>
    </source>
</evidence>
<dbReference type="PANTHER" id="PTHR11533:SF174">
    <property type="entry name" value="PUROMYCIN-SENSITIVE AMINOPEPTIDASE-RELATED"/>
    <property type="match status" value="1"/>
</dbReference>
<dbReference type="RefSeq" id="WP_326755064.1">
    <property type="nucleotide sequence ID" value="NZ_CP109134.1"/>
</dbReference>
<feature type="region of interest" description="Disordered" evidence="14">
    <location>
        <begin position="511"/>
        <end position="570"/>
    </location>
</feature>
<keyword evidence="15" id="KW-0472">Membrane</keyword>
<dbReference type="InterPro" id="IPR042097">
    <property type="entry name" value="Aminopeptidase_N-like_N_sf"/>
</dbReference>
<feature type="compositionally biased region" description="Low complexity" evidence="14">
    <location>
        <begin position="27"/>
        <end position="45"/>
    </location>
</feature>
<evidence type="ECO:0000313" key="19">
    <source>
        <dbReference type="Proteomes" id="UP001335325"/>
    </source>
</evidence>
<dbReference type="InterPro" id="IPR014782">
    <property type="entry name" value="Peptidase_M1_dom"/>
</dbReference>
<dbReference type="Pfam" id="PF01433">
    <property type="entry name" value="Peptidase_M1"/>
    <property type="match status" value="1"/>
</dbReference>
<dbReference type="InterPro" id="IPR045357">
    <property type="entry name" value="Aminopeptidase_N-like_N"/>
</dbReference>
<feature type="domain" description="Peptidase M1 membrane alanine aminopeptidase" evidence="16">
    <location>
        <begin position="307"/>
        <end position="507"/>
    </location>
</feature>
<keyword evidence="9" id="KW-0378">Hydrolase</keyword>
<evidence type="ECO:0000256" key="13">
    <source>
        <dbReference type="ARBA" id="ARBA00031533"/>
    </source>
</evidence>
<proteinExistence type="inferred from homology"/>
<gene>
    <name evidence="18" type="ORF">OIE73_28505</name>
</gene>
<dbReference type="Gene3D" id="1.10.390.10">
    <property type="entry name" value="Neutral Protease Domain 2"/>
    <property type="match status" value="1"/>
</dbReference>
<keyword evidence="15" id="KW-0812">Transmembrane</keyword>
<evidence type="ECO:0000256" key="2">
    <source>
        <dbReference type="ARBA" id="ARBA00001947"/>
    </source>
</evidence>
<dbReference type="Proteomes" id="UP001335325">
    <property type="component" value="Chromosome"/>
</dbReference>
<evidence type="ECO:0000256" key="12">
    <source>
        <dbReference type="ARBA" id="ARBA00029811"/>
    </source>
</evidence>
<evidence type="ECO:0000256" key="3">
    <source>
        <dbReference type="ARBA" id="ARBA00010136"/>
    </source>
</evidence>
<keyword evidence="15" id="KW-1133">Transmembrane helix</keyword>
<dbReference type="CDD" id="cd09603">
    <property type="entry name" value="M1_APN_like"/>
    <property type="match status" value="1"/>
</dbReference>
<dbReference type="PRINTS" id="PR00756">
    <property type="entry name" value="ALADIPTASE"/>
</dbReference>
<dbReference type="EC" id="3.4.11.2" evidence="4"/>
<dbReference type="PANTHER" id="PTHR11533">
    <property type="entry name" value="PROTEASE M1 ZINC METALLOPROTEASE"/>
    <property type="match status" value="1"/>
</dbReference>
<comment type="catalytic activity">
    <reaction evidence="1">
        <text>Release of an N-terminal amino acid, Xaa-|-Yaa- from a peptide, amide or arylamide. Xaa is preferably Ala, but may be most amino acids including Pro (slow action). When a terminal hydrophobic residue is followed by a prolyl residue, the two may be released as an intact Xaa-Pro dipeptide.</text>
        <dbReference type="EC" id="3.4.11.2"/>
    </reaction>
</comment>
<dbReference type="Gene3D" id="2.60.40.1730">
    <property type="entry name" value="tricorn interacting facor f3 domain"/>
    <property type="match status" value="1"/>
</dbReference>
<comment type="cofactor">
    <cofactor evidence="2">
        <name>Zn(2+)</name>
        <dbReference type="ChEBI" id="CHEBI:29105"/>
    </cofactor>
</comment>
<accession>A0ABZ1GTP8</accession>
<evidence type="ECO:0000259" key="17">
    <source>
        <dbReference type="Pfam" id="PF17900"/>
    </source>
</evidence>
<feature type="region of interest" description="Disordered" evidence="14">
    <location>
        <begin position="1"/>
        <end position="51"/>
    </location>
</feature>
<dbReference type="InterPro" id="IPR001930">
    <property type="entry name" value="Peptidase_M1"/>
</dbReference>
<reference evidence="18 19" key="1">
    <citation type="submission" date="2022-10" db="EMBL/GenBank/DDBJ databases">
        <title>The complete genomes of actinobacterial strains from the NBC collection.</title>
        <authorList>
            <person name="Joergensen T.S."/>
            <person name="Alvarez Arevalo M."/>
            <person name="Sterndorff E.B."/>
            <person name="Faurdal D."/>
            <person name="Vuksanovic O."/>
            <person name="Mourched A.-S."/>
            <person name="Charusanti P."/>
            <person name="Shaw S."/>
            <person name="Blin K."/>
            <person name="Weber T."/>
        </authorList>
    </citation>
    <scope>NUCLEOTIDE SEQUENCE [LARGE SCALE GENOMIC DNA]</scope>
    <source>
        <strain evidence="18 19">NBC 01753</strain>
    </source>
</reference>
<keyword evidence="10" id="KW-0862">Zinc</keyword>
<dbReference type="GeneID" id="91546597"/>
<dbReference type="InterPro" id="IPR050344">
    <property type="entry name" value="Peptidase_M1_aminopeptidases"/>
</dbReference>